<feature type="compositionally biased region" description="Polar residues" evidence="1">
    <location>
        <begin position="1"/>
        <end position="11"/>
    </location>
</feature>
<name>A0A346PJG3_9EURY</name>
<sequence length="240" mass="24808">MLSTDQDSNAGDDQPTDSDEPDSDSNSDDLDNVGEGAGSDDDPADGPTDDPAGDESGNDGSASSDDSSEPTESRIQVVADPTNDGTLLAQLGWDGRMTASDLVAADGDGFLAGFTLENVNPNAVSRIGTVGGNGDRDRPAFLVANIDDPSTPGTSGHTVEVSVTATNADGETVDVASQLRLPFRITVGTDQFDRGIDLYSRTIELPVGAVTEVGIEVDTRGETTALEQLANIEFVTEILT</sequence>
<evidence type="ECO:0000313" key="4">
    <source>
        <dbReference type="Proteomes" id="UP000258613"/>
    </source>
</evidence>
<gene>
    <name evidence="2" type="ORF">AArc1_3360</name>
    <name evidence="3" type="ORF">AArcMg_3422</name>
</gene>
<dbReference type="KEGG" id="nag:AArcMg_3422"/>
<proteinExistence type="predicted"/>
<accession>A0A346PJG3</accession>
<dbReference type="KEGG" id="nan:AArc1_3360"/>
<dbReference type="GeneID" id="37643909"/>
<reference evidence="5" key="1">
    <citation type="submission" date="2017-10" db="EMBL/GenBank/DDBJ databases">
        <title>Phenotypic and genomic properties of facultatively anaerobic sulfur-reducing natronoarchaea from hypersaline soda lakes.</title>
        <authorList>
            <person name="Sorokin D.Y."/>
            <person name="Kublanov I.V."/>
            <person name="Roman P."/>
            <person name="Sinninghe Damste J.S."/>
            <person name="Golyshin P.N."/>
            <person name="Rojo D."/>
            <person name="Ciordia S."/>
            <person name="Mena Md.C."/>
            <person name="Ferrer M."/>
            <person name="Messina E."/>
            <person name="Smedile F."/>
            <person name="La Spada G."/>
            <person name="La Cono V."/>
            <person name="Yakimov M.M."/>
        </authorList>
    </citation>
    <scope>NUCLEOTIDE SEQUENCE [LARGE SCALE GENOMIC DNA]</scope>
    <source>
        <strain evidence="5">AArc1</strain>
    </source>
</reference>
<dbReference type="Proteomes" id="UP000258707">
    <property type="component" value="Chromosome"/>
</dbReference>
<evidence type="ECO:0000256" key="1">
    <source>
        <dbReference type="SAM" id="MobiDB-lite"/>
    </source>
</evidence>
<feature type="compositionally biased region" description="Acidic residues" evidence="1">
    <location>
        <begin position="14"/>
        <end position="57"/>
    </location>
</feature>
<feature type="region of interest" description="Disordered" evidence="1">
    <location>
        <begin position="1"/>
        <end position="82"/>
    </location>
</feature>
<dbReference type="EMBL" id="CP027033">
    <property type="protein sequence ID" value="AXR83401.1"/>
    <property type="molecule type" value="Genomic_DNA"/>
</dbReference>
<keyword evidence="4" id="KW-1185">Reference proteome</keyword>
<dbReference type="RefSeq" id="WP_117365571.1">
    <property type="nucleotide sequence ID" value="NZ_CP024047.1"/>
</dbReference>
<dbReference type="Proteomes" id="UP000258613">
    <property type="component" value="Chromosome"/>
</dbReference>
<reference evidence="4" key="2">
    <citation type="submission" date="2018-02" db="EMBL/GenBank/DDBJ databases">
        <title>Phenotypic and genomic properties of facultatively anaerobic sulfur-reducing natronoarchaea from hypersaline soda lakes.</title>
        <authorList>
            <person name="Sorokin D.Y."/>
            <person name="Kublanov I.V."/>
            <person name="Roman P."/>
            <person name="Sinninghe Damste J.S."/>
            <person name="Golyshin P.N."/>
            <person name="Rojo D."/>
            <person name="Ciordia S."/>
            <person name="Mena M.D.C."/>
            <person name="Ferrer M."/>
            <person name="Messina E."/>
            <person name="Smedile F."/>
            <person name="La Spada G."/>
            <person name="La Cono V."/>
            <person name="Yakimov M.M."/>
        </authorList>
    </citation>
    <scope>NUCLEOTIDE SEQUENCE [LARGE SCALE GENOMIC DNA]</scope>
    <source>
        <strain evidence="4">AArc-Mg</strain>
    </source>
</reference>
<accession>A0A346PV56</accession>
<evidence type="ECO:0000313" key="5">
    <source>
        <dbReference type="Proteomes" id="UP000258707"/>
    </source>
</evidence>
<dbReference type="OrthoDB" id="343069at2157"/>
<organism evidence="2 5">
    <name type="scientific">Natrarchaeobaculum sulfurireducens</name>
    <dbReference type="NCBI Taxonomy" id="2044521"/>
    <lineage>
        <taxon>Archaea</taxon>
        <taxon>Methanobacteriati</taxon>
        <taxon>Methanobacteriota</taxon>
        <taxon>Stenosarchaea group</taxon>
        <taxon>Halobacteria</taxon>
        <taxon>Halobacteriales</taxon>
        <taxon>Natrialbaceae</taxon>
        <taxon>Natrarchaeobaculum</taxon>
    </lineage>
</organism>
<protein>
    <submittedName>
        <fullName evidence="2">Uncharacterized protein</fullName>
    </submittedName>
</protein>
<evidence type="ECO:0000313" key="2">
    <source>
        <dbReference type="EMBL" id="AXR79658.1"/>
    </source>
</evidence>
<reference evidence="2" key="3">
    <citation type="journal article" date="2019" name="Int. J. Syst. Evol. Microbiol.">
        <title>Natronolimnobius sulfurireducens sp. nov. and Halalkaliarchaeum desulfuricum gen. nov., sp. nov., the first sulfur-respiring alkaliphilic haloarchaea from hypersaline alkaline lakes.</title>
        <authorList>
            <person name="Sorokin D.Y."/>
            <person name="Yakimov M."/>
            <person name="Messina E."/>
            <person name="Merkel A.Y."/>
            <person name="Bale N.J."/>
            <person name="Sinninghe Damste J.S."/>
        </authorList>
    </citation>
    <scope>NUCLEOTIDE SEQUENCE</scope>
    <source>
        <strain evidence="3">AArc-Mg</strain>
        <strain evidence="2">AArc1</strain>
    </source>
</reference>
<evidence type="ECO:0000313" key="3">
    <source>
        <dbReference type="EMBL" id="AXR83401.1"/>
    </source>
</evidence>
<dbReference type="AlphaFoldDB" id="A0A346PJG3"/>
<dbReference type="EMBL" id="CP024047">
    <property type="protein sequence ID" value="AXR79658.1"/>
    <property type="molecule type" value="Genomic_DNA"/>
</dbReference>